<dbReference type="EMBL" id="CP111015">
    <property type="protein sequence ID" value="WAR02636.1"/>
    <property type="molecule type" value="Genomic_DNA"/>
</dbReference>
<comment type="subcellular location">
    <subcellularLocation>
        <location evidence="1">Nucleus</location>
        <location evidence="1">Nuclear pore complex</location>
    </subcellularLocation>
</comment>
<evidence type="ECO:0000256" key="4">
    <source>
        <dbReference type="ARBA" id="ARBA00022927"/>
    </source>
</evidence>
<keyword evidence="3" id="KW-0509">mRNA transport</keyword>
<dbReference type="PANTHER" id="PTHR13257:SF0">
    <property type="entry name" value="NUCLEAR PORE COMPLEX PROTEIN NUP88"/>
    <property type="match status" value="1"/>
</dbReference>
<dbReference type="PANTHER" id="PTHR13257">
    <property type="entry name" value="NUCLEOPORIN NUP84-RELATED"/>
    <property type="match status" value="1"/>
</dbReference>
<proteinExistence type="predicted"/>
<reference evidence="9" key="1">
    <citation type="submission" date="2022-11" db="EMBL/GenBank/DDBJ databases">
        <title>Centuries of genome instability and evolution in soft-shell clam transmissible cancer (bioRxiv).</title>
        <authorList>
            <person name="Hart S.F.M."/>
            <person name="Yonemitsu M.A."/>
            <person name="Giersch R.M."/>
            <person name="Beal B.F."/>
            <person name="Arriagada G."/>
            <person name="Davis B.W."/>
            <person name="Ostrander E.A."/>
            <person name="Goff S.P."/>
            <person name="Metzger M.J."/>
        </authorList>
    </citation>
    <scope>NUCLEOTIDE SEQUENCE</scope>
    <source>
        <strain evidence="9">MELC-2E11</strain>
        <tissue evidence="9">Siphon/mantle</tissue>
    </source>
</reference>
<keyword evidence="5" id="KW-0811">Translocation</keyword>
<gene>
    <name evidence="9" type="ORF">MAR_009194</name>
</gene>
<evidence type="ECO:0000256" key="5">
    <source>
        <dbReference type="ARBA" id="ARBA00023010"/>
    </source>
</evidence>
<evidence type="ECO:0000256" key="2">
    <source>
        <dbReference type="ARBA" id="ARBA00022448"/>
    </source>
</evidence>
<evidence type="ECO:0000256" key="1">
    <source>
        <dbReference type="ARBA" id="ARBA00004567"/>
    </source>
</evidence>
<accession>A0ABY7E654</accession>
<dbReference type="Proteomes" id="UP001164746">
    <property type="component" value="Chromosome 4"/>
</dbReference>
<dbReference type="InterPro" id="IPR036322">
    <property type="entry name" value="WD40_repeat_dom_sf"/>
</dbReference>
<protein>
    <submittedName>
        <fullName evidence="9">NUP88-like protein</fullName>
    </submittedName>
</protein>
<feature type="compositionally biased region" description="Basic and acidic residues" evidence="8">
    <location>
        <begin position="529"/>
        <end position="539"/>
    </location>
</feature>
<feature type="compositionally biased region" description="Polar residues" evidence="8">
    <location>
        <begin position="540"/>
        <end position="550"/>
    </location>
</feature>
<evidence type="ECO:0000313" key="9">
    <source>
        <dbReference type="EMBL" id="WAR02636.1"/>
    </source>
</evidence>
<dbReference type="SUPFAM" id="SSF50978">
    <property type="entry name" value="WD40 repeat-like"/>
    <property type="match status" value="1"/>
</dbReference>
<keyword evidence="7" id="KW-0539">Nucleus</keyword>
<keyword evidence="2" id="KW-0813">Transport</keyword>
<evidence type="ECO:0000256" key="3">
    <source>
        <dbReference type="ARBA" id="ARBA00022816"/>
    </source>
</evidence>
<evidence type="ECO:0000256" key="7">
    <source>
        <dbReference type="ARBA" id="ARBA00023242"/>
    </source>
</evidence>
<evidence type="ECO:0000256" key="8">
    <source>
        <dbReference type="SAM" id="MobiDB-lite"/>
    </source>
</evidence>
<name>A0ABY7E654_MYAAR</name>
<organism evidence="9 10">
    <name type="scientific">Mya arenaria</name>
    <name type="common">Soft-shell clam</name>
    <dbReference type="NCBI Taxonomy" id="6604"/>
    <lineage>
        <taxon>Eukaryota</taxon>
        <taxon>Metazoa</taxon>
        <taxon>Spiralia</taxon>
        <taxon>Lophotrochozoa</taxon>
        <taxon>Mollusca</taxon>
        <taxon>Bivalvia</taxon>
        <taxon>Autobranchia</taxon>
        <taxon>Heteroconchia</taxon>
        <taxon>Euheterodonta</taxon>
        <taxon>Imparidentia</taxon>
        <taxon>Neoheterodontei</taxon>
        <taxon>Myida</taxon>
        <taxon>Myoidea</taxon>
        <taxon>Myidae</taxon>
        <taxon>Mya</taxon>
    </lineage>
</organism>
<dbReference type="InterPro" id="IPR019321">
    <property type="entry name" value="Nucleoporin_Nup88"/>
</dbReference>
<keyword evidence="6" id="KW-0906">Nuclear pore complex</keyword>
<sequence length="678" mass="76567">MASVDKWRTCLNEKSFCKKIREHNGKESIRKSKAEAKSLIAVNDNDLFIWDNASCHFYYFNLNNLTGENENKNRFQILQCTDPPQFDVEWLVWNIARTHLALWGQLGVTVLELPQKWGKFAEFQGGKDTVACKCVAVGEHYFSSHTGIKLLQVTWHPGSSTDSHVVFLTSDNLISIYDIVDPERPSQTIFLGETEASYTSLSVTRPSTSSALGDNVVAFDFGTPTELYKKAGSVQGAKGPTKLPVQGALLMYPPAEDNYGTDACCILYLPTTPPVVVLATCEGRLHHCVLLPRELDETTLQSESSYRSSVEDVCLYSLPEEPLMFVTETIELELSLTMPQFGDEPSNTSSPERYHCCHAAGVHTVALPWLHNFTEYCTAEEDGNILPALQESIVEHLICTKPLPSSPFSPVLGLAQVKDASLGTILLCLTSDYEFQCLRLSNVRYASGDISLSSVSSSRSIPSPLRKISREPFDNRIRKILQRNTSNPLIKSRSKTELSQQECFKLLTRATQVFQEEYLQKQDLAMGEIKRSDQKEQQRSELGSLQGSRNELSENAERLANMCEECKEKQEDILKRVEGVMKRLQSRNPFLSEAERTMKRELENIYDRLETYERSLEQLRVKRDYQQRQINMSRGSNQASPVIKKSQVAQLRDVLKQEGDEVSDLMKKLNQLKVDSAV</sequence>
<evidence type="ECO:0000313" key="10">
    <source>
        <dbReference type="Proteomes" id="UP001164746"/>
    </source>
</evidence>
<keyword evidence="10" id="KW-1185">Reference proteome</keyword>
<dbReference type="Pfam" id="PF10168">
    <property type="entry name" value="Nup88"/>
    <property type="match status" value="2"/>
</dbReference>
<keyword evidence="4" id="KW-0653">Protein transport</keyword>
<evidence type="ECO:0000256" key="6">
    <source>
        <dbReference type="ARBA" id="ARBA00023132"/>
    </source>
</evidence>
<feature type="region of interest" description="Disordered" evidence="8">
    <location>
        <begin position="529"/>
        <end position="553"/>
    </location>
</feature>
<dbReference type="InterPro" id="IPR037700">
    <property type="entry name" value="NUP88/NUP82"/>
</dbReference>